<name>A0A482VU34_ASBVE</name>
<feature type="coiled-coil region" evidence="1">
    <location>
        <begin position="83"/>
        <end position="124"/>
    </location>
</feature>
<gene>
    <name evidence="3" type="ORF">BDFB_002600</name>
</gene>
<keyword evidence="4" id="KW-1185">Reference proteome</keyword>
<dbReference type="EMBL" id="QDEB01063942">
    <property type="protein sequence ID" value="RZC36236.1"/>
    <property type="molecule type" value="Genomic_DNA"/>
</dbReference>
<organism evidence="3 4">
    <name type="scientific">Asbolus verrucosus</name>
    <name type="common">Desert ironclad beetle</name>
    <dbReference type="NCBI Taxonomy" id="1661398"/>
    <lineage>
        <taxon>Eukaryota</taxon>
        <taxon>Metazoa</taxon>
        <taxon>Ecdysozoa</taxon>
        <taxon>Arthropoda</taxon>
        <taxon>Hexapoda</taxon>
        <taxon>Insecta</taxon>
        <taxon>Pterygota</taxon>
        <taxon>Neoptera</taxon>
        <taxon>Endopterygota</taxon>
        <taxon>Coleoptera</taxon>
        <taxon>Polyphaga</taxon>
        <taxon>Cucujiformia</taxon>
        <taxon>Tenebrionidae</taxon>
        <taxon>Pimeliinae</taxon>
        <taxon>Asbolus</taxon>
    </lineage>
</organism>
<evidence type="ECO:0000313" key="4">
    <source>
        <dbReference type="Proteomes" id="UP000292052"/>
    </source>
</evidence>
<evidence type="ECO:0000313" key="3">
    <source>
        <dbReference type="EMBL" id="RZC36236.1"/>
    </source>
</evidence>
<proteinExistence type="predicted"/>
<feature type="coiled-coil region" evidence="1">
    <location>
        <begin position="684"/>
        <end position="711"/>
    </location>
</feature>
<feature type="region of interest" description="Disordered" evidence="2">
    <location>
        <begin position="585"/>
        <end position="618"/>
    </location>
</feature>
<feature type="coiled-coil region" evidence="1">
    <location>
        <begin position="452"/>
        <end position="479"/>
    </location>
</feature>
<feature type="non-terminal residue" evidence="3">
    <location>
        <position position="1"/>
    </location>
</feature>
<sequence>QADKRGYPPYPHPSYLPHYMYPYSLPPYYGPGVYGRGYIVPPVYHAPPMPIAVRHDAPSCSWAVEPPRDSEHRDDNITVALDNVTLQEQVQKLQHQLQKTTNELDLVKQQLVVAEEQNDSLSADLLKFQKLQHWQNTYLRNKMQKYEKIRFERKKSVSEIKDELDIKETEISTLMEIIEEMKSKLDEKTELVTFYINENNMLKQRALALENLLKEIFPDGNVSLKSQEGADSLMIFNTPKLLRQLANPISPTICTPLTDPKTCNTSSPIKHDTSIDLFSSAGIVTVLRTPYKTLKEELLEVSDDKFVDDEVKRLQEVVKEQESIKNSLWENIKDLSNENKALQEYRKGYEKLVYNIQEKEDVIQHLRNELETSQVNLQEQKQFSSFDVTKESNCTKHDKGIETDTQQRANKSTATEVCEDKVQGLTLELESNKDKRNESTETDTWREKDEMIQRLKDDLKTLEASFQQEKQLNADLHKKYRKTVVDQSTQISKEETWNIPTAEVAESKKTNFAKQQMKMERLLEKQERIEKELANERGINTTLSLKLQGMREQNKQIKDDLEFHREKTSKQTEIIRTLLSEKRASEEKGQVLETENENLRKENSDLKDEKKSLTNEKHSLSQNLQNSLNRLAIEASLGNNARVENELLQNKLWQMEAKLKDECIKQIHMKKQIIDLKTTNNSKFIELERNLSEKENEIENLQKQIEVINIEVFLSVNNKELGRYHILFYDRVKAIMTNF</sequence>
<dbReference type="AlphaFoldDB" id="A0A482VU34"/>
<evidence type="ECO:0000256" key="2">
    <source>
        <dbReference type="SAM" id="MobiDB-lite"/>
    </source>
</evidence>
<feature type="coiled-coil region" evidence="1">
    <location>
        <begin position="164"/>
        <end position="198"/>
    </location>
</feature>
<dbReference type="Proteomes" id="UP000292052">
    <property type="component" value="Unassembled WGS sequence"/>
</dbReference>
<reference evidence="3 4" key="1">
    <citation type="submission" date="2017-03" db="EMBL/GenBank/DDBJ databases">
        <title>Genome of the blue death feigning beetle - Asbolus verrucosus.</title>
        <authorList>
            <person name="Rider S.D."/>
        </authorList>
    </citation>
    <scope>NUCLEOTIDE SEQUENCE [LARGE SCALE GENOMIC DNA]</scope>
    <source>
        <strain evidence="3">Butters</strain>
        <tissue evidence="3">Head and leg muscle</tissue>
    </source>
</reference>
<feature type="compositionally biased region" description="Basic and acidic residues" evidence="2">
    <location>
        <begin position="597"/>
        <end position="618"/>
    </location>
</feature>
<keyword evidence="1" id="KW-0175">Coiled coil</keyword>
<comment type="caution">
    <text evidence="3">The sequence shown here is derived from an EMBL/GenBank/DDBJ whole genome shotgun (WGS) entry which is preliminary data.</text>
</comment>
<evidence type="ECO:0000256" key="1">
    <source>
        <dbReference type="SAM" id="Coils"/>
    </source>
</evidence>
<accession>A0A482VU34</accession>
<protein>
    <submittedName>
        <fullName evidence="3">GRIP and coiled-coil domain-containing protein 2-like</fullName>
    </submittedName>
</protein>
<feature type="coiled-coil region" evidence="1">
    <location>
        <begin position="332"/>
        <end position="383"/>
    </location>
</feature>
<dbReference type="OrthoDB" id="10684655at2759"/>